<dbReference type="EMBL" id="CP139781">
    <property type="protein sequence ID" value="WRQ86331.1"/>
    <property type="molecule type" value="Genomic_DNA"/>
</dbReference>
<feature type="transmembrane region" description="Helical" evidence="7">
    <location>
        <begin position="77"/>
        <end position="100"/>
    </location>
</feature>
<feature type="transmembrane region" description="Helical" evidence="7">
    <location>
        <begin position="267"/>
        <end position="287"/>
    </location>
</feature>
<comment type="subcellular location">
    <subcellularLocation>
        <location evidence="1">Cell membrane</location>
        <topology evidence="1">Multi-pass membrane protein</topology>
    </subcellularLocation>
</comment>
<keyword evidence="9" id="KW-1185">Reference proteome</keyword>
<keyword evidence="6 7" id="KW-0472">Membrane</keyword>
<feature type="transmembrane region" description="Helical" evidence="7">
    <location>
        <begin position="294"/>
        <end position="315"/>
    </location>
</feature>
<feature type="transmembrane region" description="Helical" evidence="7">
    <location>
        <begin position="136"/>
        <end position="157"/>
    </location>
</feature>
<reference evidence="8 9" key="1">
    <citation type="submission" date="2021-08" db="EMBL/GenBank/DDBJ databases">
        <authorList>
            <person name="Zhang D."/>
            <person name="Zhang A."/>
            <person name="Wang L."/>
        </authorList>
    </citation>
    <scope>NUCLEOTIDE SEQUENCE [LARGE SCALE GENOMIC DNA]</scope>
    <source>
        <strain evidence="8 9">WL0086</strain>
    </source>
</reference>
<dbReference type="PANTHER" id="PTHR42775">
    <property type="entry name" value="PERMEASE RV2963-RELATED"/>
    <property type="match status" value="1"/>
</dbReference>
<keyword evidence="5 7" id="KW-1133">Transmembrane helix</keyword>
<dbReference type="RefSeq" id="WP_221031259.1">
    <property type="nucleotide sequence ID" value="NZ_CP139781.1"/>
</dbReference>
<evidence type="ECO:0000256" key="5">
    <source>
        <dbReference type="ARBA" id="ARBA00022989"/>
    </source>
</evidence>
<feature type="transmembrane region" description="Helical" evidence="7">
    <location>
        <begin position="106"/>
        <end position="129"/>
    </location>
</feature>
<feature type="transmembrane region" description="Helical" evidence="7">
    <location>
        <begin position="226"/>
        <end position="247"/>
    </location>
</feature>
<reference evidence="8 9" key="2">
    <citation type="submission" date="2023-12" db="EMBL/GenBank/DDBJ databases">
        <title>Description of an unclassified Opitutus bacterium of Verrucomicrobiota.</title>
        <authorList>
            <person name="Zhang D.-F."/>
        </authorList>
    </citation>
    <scope>NUCLEOTIDE SEQUENCE [LARGE SCALE GENOMIC DNA]</scope>
    <source>
        <strain evidence="8 9">WL0086</strain>
    </source>
</reference>
<evidence type="ECO:0000313" key="9">
    <source>
        <dbReference type="Proteomes" id="UP000738431"/>
    </source>
</evidence>
<dbReference type="InterPro" id="IPR005524">
    <property type="entry name" value="DUF318"/>
</dbReference>
<proteinExistence type="inferred from homology"/>
<dbReference type="PANTHER" id="PTHR42775:SF1">
    <property type="entry name" value="PERMEASE RV2963-RELATED"/>
    <property type="match status" value="1"/>
</dbReference>
<dbReference type="InterPro" id="IPR053166">
    <property type="entry name" value="UPF0718_permease"/>
</dbReference>
<organism evidence="8 9">
    <name type="scientific">Actomonas aquatica</name>
    <dbReference type="NCBI Taxonomy" id="2866162"/>
    <lineage>
        <taxon>Bacteria</taxon>
        <taxon>Pseudomonadati</taxon>
        <taxon>Verrucomicrobiota</taxon>
        <taxon>Opitutia</taxon>
        <taxon>Opitutales</taxon>
        <taxon>Opitutaceae</taxon>
        <taxon>Actomonas</taxon>
    </lineage>
</organism>
<evidence type="ECO:0000313" key="8">
    <source>
        <dbReference type="EMBL" id="WRQ86331.1"/>
    </source>
</evidence>
<evidence type="ECO:0000256" key="3">
    <source>
        <dbReference type="ARBA" id="ARBA00022475"/>
    </source>
</evidence>
<feature type="transmembrane region" description="Helical" evidence="7">
    <location>
        <begin position="201"/>
        <end position="219"/>
    </location>
</feature>
<feature type="transmembrane region" description="Helical" evidence="7">
    <location>
        <begin position="38"/>
        <end position="56"/>
    </location>
</feature>
<keyword evidence="4 7" id="KW-0812">Transmembrane</keyword>
<name>A0ABZ1C4B5_9BACT</name>
<evidence type="ECO:0000256" key="2">
    <source>
        <dbReference type="ARBA" id="ARBA00006386"/>
    </source>
</evidence>
<keyword evidence="3" id="KW-1003">Cell membrane</keyword>
<protein>
    <submittedName>
        <fullName evidence="8">Permease</fullName>
    </submittedName>
</protein>
<accession>A0ABZ1C4B5</accession>
<comment type="similarity">
    <text evidence="2">Belongs to the UPF0718 family.</text>
</comment>
<evidence type="ECO:0000256" key="4">
    <source>
        <dbReference type="ARBA" id="ARBA00022692"/>
    </source>
</evidence>
<sequence>MWTWAEWIADRAVALAGWDAANGAGAALHFFVYDLLKIVVLVAVVAFIMALVRGALPLDRIRAALDRPGGRTLGYPAAALFGALTPFCSCSSVPVFLGFIQARFPIGVAFAFLIASPLVNEIAVALLGATFGWRFAFTYAAAGIGLGIVGGLVLTFLRADRWLSPDALKTPTDEDDEPAPHGLEPRLRDAAETSAYILRKIAPWLLVSLGLGAAMHGFVPAGFFENLFAGTSTWTVPLASLAGLPLYVSANATVPLLDAFVSKGVPLGTALAFLLSAVGVSFPELVLLRSVMTVRLLATFSVVVLIGTTLLGWLFNALH</sequence>
<evidence type="ECO:0000256" key="6">
    <source>
        <dbReference type="ARBA" id="ARBA00023136"/>
    </source>
</evidence>
<dbReference type="Pfam" id="PF03773">
    <property type="entry name" value="ArsP_1"/>
    <property type="match status" value="1"/>
</dbReference>
<gene>
    <name evidence="8" type="ORF">K1X11_016060</name>
</gene>
<evidence type="ECO:0000256" key="1">
    <source>
        <dbReference type="ARBA" id="ARBA00004651"/>
    </source>
</evidence>
<dbReference type="Proteomes" id="UP000738431">
    <property type="component" value="Chromosome"/>
</dbReference>
<evidence type="ECO:0000256" key="7">
    <source>
        <dbReference type="SAM" id="Phobius"/>
    </source>
</evidence>